<dbReference type="GO" id="GO:0031591">
    <property type="term" value="P:wybutosine biosynthetic process"/>
    <property type="evidence" value="ECO:0007669"/>
    <property type="project" value="TreeGrafter"/>
</dbReference>
<dbReference type="InterPro" id="IPR041667">
    <property type="entry name" value="Cupin_8"/>
</dbReference>
<evidence type="ECO:0000259" key="1">
    <source>
        <dbReference type="PROSITE" id="PS51184"/>
    </source>
</evidence>
<protein>
    <submittedName>
        <fullName evidence="2">tRNA wybutosine-synthesizing protein 5-like</fullName>
    </submittedName>
</protein>
<proteinExistence type="evidence at transcript level"/>
<dbReference type="GO" id="GO:0000049">
    <property type="term" value="F:tRNA binding"/>
    <property type="evidence" value="ECO:0007669"/>
    <property type="project" value="TreeGrafter"/>
</dbReference>
<dbReference type="SMART" id="SM00558">
    <property type="entry name" value="JmjC"/>
    <property type="match status" value="1"/>
</dbReference>
<gene>
    <name evidence="2" type="primary">Tyw5</name>
</gene>
<dbReference type="PROSITE" id="PS51184">
    <property type="entry name" value="JMJC"/>
    <property type="match status" value="1"/>
</dbReference>
<dbReference type="SUPFAM" id="SSF51197">
    <property type="entry name" value="Clavaminate synthase-like"/>
    <property type="match status" value="1"/>
</dbReference>
<organism evidence="2">
    <name type="scientific">Phallusia mammillata</name>
    <dbReference type="NCBI Taxonomy" id="59560"/>
    <lineage>
        <taxon>Eukaryota</taxon>
        <taxon>Metazoa</taxon>
        <taxon>Chordata</taxon>
        <taxon>Tunicata</taxon>
        <taxon>Ascidiacea</taxon>
        <taxon>Phlebobranchia</taxon>
        <taxon>Ascidiidae</taxon>
        <taxon>Phallusia</taxon>
    </lineage>
</organism>
<feature type="domain" description="JmjC" evidence="1">
    <location>
        <begin position="102"/>
        <end position="264"/>
    </location>
</feature>
<evidence type="ECO:0000313" key="2">
    <source>
        <dbReference type="EMBL" id="CAB3267408.1"/>
    </source>
</evidence>
<dbReference type="PANTHER" id="PTHR12461">
    <property type="entry name" value="HYPOXIA-INDUCIBLE FACTOR 1 ALPHA INHIBITOR-RELATED"/>
    <property type="match status" value="1"/>
</dbReference>
<reference evidence="2" key="1">
    <citation type="submission" date="2020-04" db="EMBL/GenBank/DDBJ databases">
        <authorList>
            <person name="Neveu A P."/>
        </authorList>
    </citation>
    <scope>NUCLEOTIDE SEQUENCE</scope>
    <source>
        <tissue evidence="2">Whole embryo</tissue>
    </source>
</reference>
<accession>A0A6F9DWJ2</accession>
<dbReference type="AlphaFoldDB" id="A0A6F9DWJ2"/>
<dbReference type="EMBL" id="LR791546">
    <property type="protein sequence ID" value="CAB3267408.1"/>
    <property type="molecule type" value="mRNA"/>
</dbReference>
<dbReference type="PANTHER" id="PTHR12461:SF104">
    <property type="entry name" value="TRNA WYBUTOSINE-SYNTHESIZING PROTEIN 5"/>
    <property type="match status" value="1"/>
</dbReference>
<name>A0A6F9DWJ2_9ASCI</name>
<dbReference type="Gene3D" id="6.10.140.1470">
    <property type="match status" value="1"/>
</dbReference>
<dbReference type="InterPro" id="IPR003347">
    <property type="entry name" value="JmjC_dom"/>
</dbReference>
<dbReference type="Pfam" id="PF13621">
    <property type="entry name" value="Cupin_8"/>
    <property type="match status" value="1"/>
</dbReference>
<sequence>MCACNPVEIRYNVDKELFASSKLHQPFVLKGYDIGPCVEKWSVKYLCSEGADKVATAHVSESPNMNFIDKNFSYKKMKFSTLVQRASEQVHEEYFTTPTEYYYFRSLGEDVRKKASNINEQFPALSNDINFPDLITDGHFFSSVLRIASAGMQLWTHYDVMDNFLIQVSGQKRVVLFPPTDALFLYLKGDKSEIVDIDNPDLNKYPLFAKATKFQCILQPGDVLFIPALWFHNVVSLEFGIAVNVFWRELDESYYDAKDVYGNKDLVPAARSMDIVNRALKVLDALPGPYKDFYARKIIAHIEDKALAK</sequence>
<dbReference type="Gene3D" id="2.60.120.650">
    <property type="entry name" value="Cupin"/>
    <property type="match status" value="1"/>
</dbReference>